<accession>V8BPS3</accession>
<dbReference type="Pfam" id="PF00149">
    <property type="entry name" value="Metallophos"/>
    <property type="match status" value="1"/>
</dbReference>
<feature type="domain" description="Calcineurin-like phosphoesterase" evidence="1">
    <location>
        <begin position="1"/>
        <end position="233"/>
    </location>
</feature>
<dbReference type="EMBL" id="AZJE01000033">
    <property type="protein sequence ID" value="ETD17188.1"/>
    <property type="molecule type" value="Genomic_DNA"/>
</dbReference>
<reference evidence="2 3" key="1">
    <citation type="submission" date="2013-10" db="EMBL/GenBank/DDBJ databases">
        <title>The Genome Sequence of Ruminococcus lactaris CC59_002D.</title>
        <authorList>
            <consortium name="The Broad Institute Genomics Platform"/>
            <person name="Earl A."/>
            <person name="Allen-Vercoe E."/>
            <person name="Daigneault M."/>
            <person name="Young S.K."/>
            <person name="Zeng Q."/>
            <person name="Gargeya S."/>
            <person name="Fitzgerald M."/>
            <person name="Abouelleil A."/>
            <person name="Alvarado L."/>
            <person name="Chapman S.B."/>
            <person name="Gainer-Dewar J."/>
            <person name="Goldberg J."/>
            <person name="Griggs A."/>
            <person name="Gujja S."/>
            <person name="Hansen M."/>
            <person name="Howarth C."/>
            <person name="Imamovic A."/>
            <person name="Ireland A."/>
            <person name="Larimer J."/>
            <person name="McCowan C."/>
            <person name="Murphy C."/>
            <person name="Pearson M."/>
            <person name="Poon T.W."/>
            <person name="Priest M."/>
            <person name="Roberts A."/>
            <person name="Saif S."/>
            <person name="Shea T."/>
            <person name="Sykes S."/>
            <person name="Wortman J."/>
            <person name="Nusbaum C."/>
            <person name="Birren B."/>
        </authorList>
    </citation>
    <scope>NUCLEOTIDE SEQUENCE [LARGE SCALE GENOMIC DNA]</scope>
    <source>
        <strain evidence="2 3">CC59_002D</strain>
    </source>
</reference>
<dbReference type="AlphaFoldDB" id="V8BPS3"/>
<evidence type="ECO:0000259" key="1">
    <source>
        <dbReference type="Pfam" id="PF00149"/>
    </source>
</evidence>
<protein>
    <recommendedName>
        <fullName evidence="1">Calcineurin-like phosphoesterase domain-containing protein</fullName>
    </recommendedName>
</protein>
<dbReference type="InterPro" id="IPR004843">
    <property type="entry name" value="Calcineurin-like_PHP"/>
</dbReference>
<dbReference type="GO" id="GO:0016787">
    <property type="term" value="F:hydrolase activity"/>
    <property type="evidence" value="ECO:0007669"/>
    <property type="project" value="InterPro"/>
</dbReference>
<dbReference type="SUPFAM" id="SSF56300">
    <property type="entry name" value="Metallo-dependent phosphatases"/>
    <property type="match status" value="1"/>
</dbReference>
<organism evidence="2 3">
    <name type="scientific">[Ruminococcus] lactaris CC59_002D</name>
    <dbReference type="NCBI Taxonomy" id="1073376"/>
    <lineage>
        <taxon>Bacteria</taxon>
        <taxon>Bacillati</taxon>
        <taxon>Bacillota</taxon>
        <taxon>Clostridia</taxon>
        <taxon>Lachnospirales</taxon>
        <taxon>Lachnospiraceae</taxon>
        <taxon>Mediterraneibacter</taxon>
    </lineage>
</organism>
<name>V8BPS3_9FIRM</name>
<dbReference type="HOGENOM" id="CLU_074814_1_1_9"/>
<evidence type="ECO:0000313" key="3">
    <source>
        <dbReference type="Proteomes" id="UP000018683"/>
    </source>
</evidence>
<dbReference type="RefSeq" id="WP_023922983.1">
    <property type="nucleotide sequence ID" value="NZ_KI669410.1"/>
</dbReference>
<proteinExistence type="predicted"/>
<evidence type="ECO:0000313" key="2">
    <source>
        <dbReference type="EMBL" id="ETD17188.1"/>
    </source>
</evidence>
<dbReference type="Gene3D" id="3.60.21.10">
    <property type="match status" value="1"/>
</dbReference>
<gene>
    <name evidence="2" type="ORF">HMPREF1202_02426</name>
</gene>
<dbReference type="Proteomes" id="UP000018683">
    <property type="component" value="Unassembled WGS sequence"/>
</dbReference>
<dbReference type="PATRIC" id="fig|1073376.3.peg.2489"/>
<sequence>MSVYITGDCHGEWQKLIHYSRCKNLTDKDFIIVCGDFGIWNDSDGYETMKLNMLSKIKPTVVFVDGNHENFDRLYSDEFETVDFCGGKAQKIRDNIYHLLRGYVFEFCGKKFFAFGGASSHDIDDGILNPDEYECWYDFVEVANEWNKKRMMFRIKGMSWWERELPTEDEMNFGKEMLSANDNEVDFIISHCCPQQIAALFSHGMYKQDVLTNYFDEIMGNTKFTRWYFGHYHDDRTIMGKFIMLYDSFERVV</sequence>
<comment type="caution">
    <text evidence="2">The sequence shown here is derived from an EMBL/GenBank/DDBJ whole genome shotgun (WGS) entry which is preliminary data.</text>
</comment>
<dbReference type="InterPro" id="IPR029052">
    <property type="entry name" value="Metallo-depent_PP-like"/>
</dbReference>
<dbReference type="STRING" id="1073376.HMPREF1202_02426"/>